<evidence type="ECO:0000313" key="5">
    <source>
        <dbReference type="Proteomes" id="UP000054359"/>
    </source>
</evidence>
<dbReference type="OrthoDB" id="6755115at2759"/>
<organism evidence="4 5">
    <name type="scientific">Stegodyphus mimosarum</name>
    <name type="common">African social velvet spider</name>
    <dbReference type="NCBI Taxonomy" id="407821"/>
    <lineage>
        <taxon>Eukaryota</taxon>
        <taxon>Metazoa</taxon>
        <taxon>Ecdysozoa</taxon>
        <taxon>Arthropoda</taxon>
        <taxon>Chelicerata</taxon>
        <taxon>Arachnida</taxon>
        <taxon>Araneae</taxon>
        <taxon>Araneomorphae</taxon>
        <taxon>Entelegynae</taxon>
        <taxon>Eresoidea</taxon>
        <taxon>Eresidae</taxon>
        <taxon>Stegodyphus</taxon>
    </lineage>
</organism>
<dbReference type="EMBL" id="KK117606">
    <property type="protein sequence ID" value="KFM70944.1"/>
    <property type="molecule type" value="Genomic_DNA"/>
</dbReference>
<dbReference type="Pfam" id="PF00292">
    <property type="entry name" value="PAX"/>
    <property type="match status" value="1"/>
</dbReference>
<proteinExistence type="predicted"/>
<dbReference type="Proteomes" id="UP000054359">
    <property type="component" value="Unassembled WGS sequence"/>
</dbReference>
<dbReference type="GO" id="GO:0006355">
    <property type="term" value="P:regulation of DNA-templated transcription"/>
    <property type="evidence" value="ECO:0007669"/>
    <property type="project" value="InterPro"/>
</dbReference>
<sequence length="104" mass="12405">MMAQRRQLEMFVKGRIFGMLESGRSQTEVSRILNVNQSVISRLWQRFQRTGDVIRRPVLGRPRVTTPSQDRYLVIRARLPEHWVRRSQSPQEFEFRDKLFTGDS</sequence>
<protein>
    <recommendedName>
        <fullName evidence="3">Paired domain-containing protein</fullName>
    </recommendedName>
</protein>
<dbReference type="GO" id="GO:0003677">
    <property type="term" value="F:DNA binding"/>
    <property type="evidence" value="ECO:0007669"/>
    <property type="project" value="InterPro"/>
</dbReference>
<keyword evidence="2" id="KW-0563">Paired box</keyword>
<comment type="subcellular location">
    <subcellularLocation>
        <location evidence="1">Nucleus</location>
    </subcellularLocation>
</comment>
<dbReference type="AlphaFoldDB" id="A0A087U0Q5"/>
<dbReference type="Gene3D" id="1.10.10.10">
    <property type="entry name" value="Winged helix-like DNA-binding domain superfamily/Winged helix DNA-binding domain"/>
    <property type="match status" value="1"/>
</dbReference>
<dbReference type="SUPFAM" id="SSF46689">
    <property type="entry name" value="Homeodomain-like"/>
    <property type="match status" value="1"/>
</dbReference>
<dbReference type="GO" id="GO:0005634">
    <property type="term" value="C:nucleus"/>
    <property type="evidence" value="ECO:0007669"/>
    <property type="project" value="UniProtKB-SubCell"/>
</dbReference>
<name>A0A087U0Q5_STEMI</name>
<evidence type="ECO:0000256" key="2">
    <source>
        <dbReference type="ARBA" id="ARBA00022724"/>
    </source>
</evidence>
<reference evidence="4 5" key="1">
    <citation type="submission" date="2013-11" db="EMBL/GenBank/DDBJ databases">
        <title>Genome sequencing of Stegodyphus mimosarum.</title>
        <authorList>
            <person name="Bechsgaard J."/>
        </authorList>
    </citation>
    <scope>NUCLEOTIDE SEQUENCE [LARGE SCALE GENOMIC DNA]</scope>
</reference>
<feature type="non-terminal residue" evidence="4">
    <location>
        <position position="104"/>
    </location>
</feature>
<evidence type="ECO:0000259" key="3">
    <source>
        <dbReference type="Pfam" id="PF00292"/>
    </source>
</evidence>
<gene>
    <name evidence="4" type="ORF">X975_20608</name>
</gene>
<keyword evidence="5" id="KW-1185">Reference proteome</keyword>
<evidence type="ECO:0000313" key="4">
    <source>
        <dbReference type="EMBL" id="KFM70944.1"/>
    </source>
</evidence>
<accession>A0A087U0Q5</accession>
<evidence type="ECO:0000256" key="1">
    <source>
        <dbReference type="ARBA" id="ARBA00004123"/>
    </source>
</evidence>
<dbReference type="InterPro" id="IPR036388">
    <property type="entry name" value="WH-like_DNA-bd_sf"/>
</dbReference>
<feature type="domain" description="Paired" evidence="3">
    <location>
        <begin position="6"/>
        <end position="100"/>
    </location>
</feature>
<dbReference type="InterPro" id="IPR009057">
    <property type="entry name" value="Homeodomain-like_sf"/>
</dbReference>
<dbReference type="InterPro" id="IPR001523">
    <property type="entry name" value="Paired_dom"/>
</dbReference>